<protein>
    <submittedName>
        <fullName evidence="1">DUF1359 domain-containing protein</fullName>
    </submittedName>
</protein>
<accession>A0A5P3IF48</accession>
<dbReference type="Pfam" id="PF07097">
    <property type="entry name" value="DUF1359"/>
    <property type="match status" value="1"/>
</dbReference>
<comment type="caution">
    <text evidence="1">The sequence shown here is derived from an EMBL/GenBank/DDBJ whole genome shotgun (WGS) entry which is preliminary data.</text>
</comment>
<evidence type="ECO:0000313" key="1">
    <source>
        <dbReference type="EMBL" id="RKO37289.1"/>
    </source>
</evidence>
<sequence>MDKVSTYERPKRTNAPMIKRAEKKEINMLSETKIRRNIETIEQKTCRLKNVIHAIKRQTELVELLEDKLQSGEIKKTDKFGAELTDRFSFFESNFNIPVGTLISLLKDNIEGNTTIASELVAKLGIEVE</sequence>
<reference evidence="1" key="1">
    <citation type="submission" date="2018-10" db="EMBL/GenBank/DDBJ databases">
        <title>Chromosomal inversion in Lactococcus lactis subsp. lactis bv. diacetylactis S50.</title>
        <authorList>
            <person name="Kojic M."/>
            <person name="Jovcic B."/>
        </authorList>
    </citation>
    <scope>NUCLEOTIDE SEQUENCE</scope>
    <source>
        <strain evidence="1">S50</strain>
    </source>
</reference>
<dbReference type="InterPro" id="IPR010772">
    <property type="entry name" value="DUF1359"/>
</dbReference>
<name>A0A5P3IF48_LACLL</name>
<dbReference type="RefSeq" id="WP_010905369.1">
    <property type="nucleotide sequence ID" value="NZ_CP020604.1"/>
</dbReference>
<dbReference type="AlphaFoldDB" id="A0A5P3IF48"/>
<dbReference type="EMBL" id="RBVM01000001">
    <property type="protein sequence ID" value="RKO37289.1"/>
    <property type="molecule type" value="Genomic_DNA"/>
</dbReference>
<organism evidence="1">
    <name type="scientific">Lactococcus lactis subsp. lactis bv. diacetylactis</name>
    <dbReference type="NCBI Taxonomy" id="44688"/>
    <lineage>
        <taxon>Bacteria</taxon>
        <taxon>Bacillati</taxon>
        <taxon>Bacillota</taxon>
        <taxon>Bacilli</taxon>
        <taxon>Lactobacillales</taxon>
        <taxon>Streptococcaceae</taxon>
        <taxon>Lactococcus</taxon>
    </lineage>
</organism>
<proteinExistence type="predicted"/>
<gene>
    <name evidence="1" type="ORF">D8K17_02760</name>
</gene>